<accession>A0A0R3CM74</accession>
<dbReference type="Proteomes" id="UP000051380">
    <property type="component" value="Unassembled WGS sequence"/>
</dbReference>
<dbReference type="InterPro" id="IPR029061">
    <property type="entry name" value="THDP-binding"/>
</dbReference>
<dbReference type="InterPro" id="IPR050642">
    <property type="entry name" value="PDH_E1_Alpha_Subunit"/>
</dbReference>
<evidence type="ECO:0000256" key="3">
    <source>
        <dbReference type="ARBA" id="ARBA00023052"/>
    </source>
</evidence>
<dbReference type="SUPFAM" id="SSF52518">
    <property type="entry name" value="Thiamin diphosphate-binding fold (THDP-binding)"/>
    <property type="match status" value="1"/>
</dbReference>
<dbReference type="GO" id="GO:0006086">
    <property type="term" value="P:pyruvate decarboxylation to acetyl-CoA"/>
    <property type="evidence" value="ECO:0007669"/>
    <property type="project" value="TreeGrafter"/>
</dbReference>
<dbReference type="InterPro" id="IPR001017">
    <property type="entry name" value="DH_E1"/>
</dbReference>
<evidence type="ECO:0000313" key="7">
    <source>
        <dbReference type="EMBL" id="KRP98759.1"/>
    </source>
</evidence>
<evidence type="ECO:0000256" key="4">
    <source>
        <dbReference type="ARBA" id="ARBA00025211"/>
    </source>
</evidence>
<reference evidence="7 8" key="1">
    <citation type="submission" date="2015-09" db="EMBL/GenBank/DDBJ databases">
        <title>Draft Genome Sequence of the Strain BR 3267 (Bradyrhizobium yuanmingense) recommended as inoculant for cowpea in Brazil.</title>
        <authorList>
            <person name="Simoes-Araujo J.L."/>
            <person name="Zilli J.E."/>
        </authorList>
    </citation>
    <scope>NUCLEOTIDE SEQUENCE [LARGE SCALE GENOMIC DNA]</scope>
    <source>
        <strain evidence="7 8">BR3267</strain>
    </source>
</reference>
<keyword evidence="3" id="KW-0786">Thiamine pyrophosphate</keyword>
<comment type="function">
    <text evidence="4">The pyruvate dehydrogenase complex catalyzes the overall conversion of pyruvate to acetyl-CoA and CO(2). It contains multiple copies of three enzymatic components: pyruvate dehydrogenase (E1), dihydrolipoamide acetyltransferase (E2) and lipoamide dehydrogenase (E3).</text>
</comment>
<protein>
    <submittedName>
        <fullName evidence="7">ABC transporter substrate-binding protein</fullName>
    </submittedName>
</protein>
<organism evidence="7 8">
    <name type="scientific">Bradyrhizobium yuanmingense</name>
    <dbReference type="NCBI Taxonomy" id="108015"/>
    <lineage>
        <taxon>Bacteria</taxon>
        <taxon>Pseudomonadati</taxon>
        <taxon>Pseudomonadota</taxon>
        <taxon>Alphaproteobacteria</taxon>
        <taxon>Hyphomicrobiales</taxon>
        <taxon>Nitrobacteraceae</taxon>
        <taxon>Bradyrhizobium</taxon>
    </lineage>
</organism>
<dbReference type="CDD" id="cd02000">
    <property type="entry name" value="TPP_E1_PDC_ADC_BCADC"/>
    <property type="match status" value="1"/>
</dbReference>
<dbReference type="Gene3D" id="3.40.50.970">
    <property type="match status" value="1"/>
</dbReference>
<dbReference type="AlphaFoldDB" id="A0A0R3CM74"/>
<keyword evidence="2" id="KW-0560">Oxidoreductase</keyword>
<proteinExistence type="predicted"/>
<sequence length="326" mass="34401">MNTLTTMTATAGLVRLHETMCLIREVESTLAKVFADGEVPGFIHLSVGQEAVAAGVVCHLQSGDTLATTHRGHGHVLARGLDLDEFFMEIFGREPGICHGRGGSMHVSDMRLGIIGANGIVGAGIPIALGSALAMKSRSAPNIAMAIFGDGAMAEGVLHESLNFASLRNLPLLLVCENNGWSEFSRTETQFVASLGKLATAFGVPHICVDGNDVEAIAAAAGGLIECVRSGEGPAVLECLTHRTRGHFEGDAQAYRDADELRSAAERDPITLAEKRMREAGTSDSDIVATHERTRARVQEALIAARAAPWPTLAQAADDVYSHAEA</sequence>
<evidence type="ECO:0000259" key="6">
    <source>
        <dbReference type="Pfam" id="PF00676"/>
    </source>
</evidence>
<dbReference type="GO" id="GO:0004739">
    <property type="term" value="F:pyruvate dehydrogenase (acetyl-transferring) activity"/>
    <property type="evidence" value="ECO:0007669"/>
    <property type="project" value="UniProtKB-EC"/>
</dbReference>
<dbReference type="Pfam" id="PF00676">
    <property type="entry name" value="E1_dh"/>
    <property type="match status" value="1"/>
</dbReference>
<comment type="catalytic activity">
    <reaction evidence="5">
        <text>N(6)-[(R)-lipoyl]-L-lysyl-[protein] + pyruvate + H(+) = N(6)-[(R)-S(8)-acetyldihydrolipoyl]-L-lysyl-[protein] + CO2</text>
        <dbReference type="Rhea" id="RHEA:19189"/>
        <dbReference type="Rhea" id="RHEA-COMP:10474"/>
        <dbReference type="Rhea" id="RHEA-COMP:10478"/>
        <dbReference type="ChEBI" id="CHEBI:15361"/>
        <dbReference type="ChEBI" id="CHEBI:15378"/>
        <dbReference type="ChEBI" id="CHEBI:16526"/>
        <dbReference type="ChEBI" id="CHEBI:83099"/>
        <dbReference type="ChEBI" id="CHEBI:83111"/>
        <dbReference type="EC" id="1.2.4.1"/>
    </reaction>
</comment>
<dbReference type="PANTHER" id="PTHR11516:SF60">
    <property type="entry name" value="PYRUVATE DEHYDROGENASE E1 COMPONENT SUBUNIT ALPHA"/>
    <property type="match status" value="1"/>
</dbReference>
<name>A0A0R3CM74_9BRAD</name>
<gene>
    <name evidence="7" type="ORF">AOQ72_16795</name>
</gene>
<dbReference type="PANTHER" id="PTHR11516">
    <property type="entry name" value="PYRUVATE DEHYDROGENASE E1 COMPONENT, ALPHA SUBUNIT BACTERIAL AND ORGANELLAR"/>
    <property type="match status" value="1"/>
</dbReference>
<evidence type="ECO:0000256" key="2">
    <source>
        <dbReference type="ARBA" id="ARBA00023002"/>
    </source>
</evidence>
<evidence type="ECO:0000256" key="5">
    <source>
        <dbReference type="ARBA" id="ARBA00051231"/>
    </source>
</evidence>
<feature type="domain" description="Dehydrogenase E1 component" evidence="6">
    <location>
        <begin position="19"/>
        <end position="312"/>
    </location>
</feature>
<dbReference type="EMBL" id="LJYF01000018">
    <property type="protein sequence ID" value="KRP98759.1"/>
    <property type="molecule type" value="Genomic_DNA"/>
</dbReference>
<comment type="caution">
    <text evidence="7">The sequence shown here is derived from an EMBL/GenBank/DDBJ whole genome shotgun (WGS) entry which is preliminary data.</text>
</comment>
<dbReference type="RefSeq" id="WP_057027357.1">
    <property type="nucleotide sequence ID" value="NZ_LJYF01000018.1"/>
</dbReference>
<evidence type="ECO:0000256" key="1">
    <source>
        <dbReference type="ARBA" id="ARBA00001964"/>
    </source>
</evidence>
<comment type="cofactor">
    <cofactor evidence="1">
        <name>thiamine diphosphate</name>
        <dbReference type="ChEBI" id="CHEBI:58937"/>
    </cofactor>
</comment>
<evidence type="ECO:0000313" key="8">
    <source>
        <dbReference type="Proteomes" id="UP000051380"/>
    </source>
</evidence>